<dbReference type="RefSeq" id="WP_344865659.1">
    <property type="nucleotide sequence ID" value="NZ_BAAAZN010000014.1"/>
</dbReference>
<name>A0ABP6XN93_9PSEU</name>
<proteinExistence type="inferred from homology"/>
<accession>A0ABP6XN93</accession>
<comment type="similarity">
    <text evidence="2 4">Belongs to the Nudix hydrolase family.</text>
</comment>
<gene>
    <name evidence="6" type="ORF">GCM10022222_59190</name>
</gene>
<dbReference type="CDD" id="cd02883">
    <property type="entry name" value="NUDIX_Hydrolase"/>
    <property type="match status" value="1"/>
</dbReference>
<dbReference type="Gene3D" id="3.90.79.10">
    <property type="entry name" value="Nucleoside Triphosphate Pyrophosphohydrolase"/>
    <property type="match status" value="1"/>
</dbReference>
<dbReference type="Pfam" id="PF00293">
    <property type="entry name" value="NUDIX"/>
    <property type="match status" value="1"/>
</dbReference>
<dbReference type="PROSITE" id="PS00893">
    <property type="entry name" value="NUDIX_BOX"/>
    <property type="match status" value="1"/>
</dbReference>
<dbReference type="SUPFAM" id="SSF55811">
    <property type="entry name" value="Nudix"/>
    <property type="match status" value="1"/>
</dbReference>
<evidence type="ECO:0000256" key="2">
    <source>
        <dbReference type="ARBA" id="ARBA00005582"/>
    </source>
</evidence>
<dbReference type="InterPro" id="IPR020476">
    <property type="entry name" value="Nudix_hydrolase"/>
</dbReference>
<feature type="domain" description="Nudix hydrolase" evidence="5">
    <location>
        <begin position="7"/>
        <end position="131"/>
    </location>
</feature>
<dbReference type="InterPro" id="IPR015797">
    <property type="entry name" value="NUDIX_hydrolase-like_dom_sf"/>
</dbReference>
<evidence type="ECO:0000256" key="1">
    <source>
        <dbReference type="ARBA" id="ARBA00001946"/>
    </source>
</evidence>
<evidence type="ECO:0000256" key="4">
    <source>
        <dbReference type="RuleBase" id="RU003476"/>
    </source>
</evidence>
<dbReference type="PANTHER" id="PTHR43046">
    <property type="entry name" value="GDP-MANNOSE MANNOSYL HYDROLASE"/>
    <property type="match status" value="1"/>
</dbReference>
<comment type="cofactor">
    <cofactor evidence="1">
        <name>Mg(2+)</name>
        <dbReference type="ChEBI" id="CHEBI:18420"/>
    </cofactor>
</comment>
<dbReference type="EMBL" id="BAAAZN010000014">
    <property type="protein sequence ID" value="GAA3567390.1"/>
    <property type="molecule type" value="Genomic_DNA"/>
</dbReference>
<evidence type="ECO:0000313" key="7">
    <source>
        <dbReference type="Proteomes" id="UP001500689"/>
    </source>
</evidence>
<reference evidence="7" key="1">
    <citation type="journal article" date="2019" name="Int. J. Syst. Evol. Microbiol.">
        <title>The Global Catalogue of Microorganisms (GCM) 10K type strain sequencing project: providing services to taxonomists for standard genome sequencing and annotation.</title>
        <authorList>
            <consortium name="The Broad Institute Genomics Platform"/>
            <consortium name="The Broad Institute Genome Sequencing Center for Infectious Disease"/>
            <person name="Wu L."/>
            <person name="Ma J."/>
        </authorList>
    </citation>
    <scope>NUCLEOTIDE SEQUENCE [LARGE SCALE GENOMIC DNA]</scope>
    <source>
        <strain evidence="7">JCM 16898</strain>
    </source>
</reference>
<dbReference type="InterPro" id="IPR000086">
    <property type="entry name" value="NUDIX_hydrolase_dom"/>
</dbReference>
<evidence type="ECO:0000313" key="6">
    <source>
        <dbReference type="EMBL" id="GAA3567390.1"/>
    </source>
</evidence>
<keyword evidence="7" id="KW-1185">Reference proteome</keyword>
<dbReference type="InterPro" id="IPR020084">
    <property type="entry name" value="NUDIX_hydrolase_CS"/>
</dbReference>
<protein>
    <recommendedName>
        <fullName evidence="5">Nudix hydrolase domain-containing protein</fullName>
    </recommendedName>
</protein>
<dbReference type="PANTHER" id="PTHR43046:SF16">
    <property type="entry name" value="ADP-RIBOSE PYROPHOSPHATASE YJHB-RELATED"/>
    <property type="match status" value="1"/>
</dbReference>
<comment type="caution">
    <text evidence="6">The sequence shown here is derived from an EMBL/GenBank/DDBJ whole genome shotgun (WGS) entry which is preliminary data.</text>
</comment>
<keyword evidence="3 4" id="KW-0378">Hydrolase</keyword>
<dbReference type="Proteomes" id="UP001500689">
    <property type="component" value="Unassembled WGS sequence"/>
</dbReference>
<organism evidence="6 7">
    <name type="scientific">Amycolatopsis ultiminotia</name>
    <dbReference type="NCBI Taxonomy" id="543629"/>
    <lineage>
        <taxon>Bacteria</taxon>
        <taxon>Bacillati</taxon>
        <taxon>Actinomycetota</taxon>
        <taxon>Actinomycetes</taxon>
        <taxon>Pseudonocardiales</taxon>
        <taxon>Pseudonocardiaceae</taxon>
        <taxon>Amycolatopsis</taxon>
    </lineage>
</organism>
<dbReference type="PRINTS" id="PR00502">
    <property type="entry name" value="NUDIXFAMILY"/>
</dbReference>
<evidence type="ECO:0000259" key="5">
    <source>
        <dbReference type="PROSITE" id="PS51462"/>
    </source>
</evidence>
<evidence type="ECO:0000256" key="3">
    <source>
        <dbReference type="ARBA" id="ARBA00022801"/>
    </source>
</evidence>
<dbReference type="PROSITE" id="PS51462">
    <property type="entry name" value="NUDIX"/>
    <property type="match status" value="1"/>
</dbReference>
<sequence length="156" mass="16899">MGLDAKPVNLRCTGLILRRAHVLLCRRTEDWVLPGGTPKDGESVASCVRREVREETGLAVLPGGVAFVLETTNPEYGQHLIEIVLHAVDDDPESEPHGAEAGLVPSFVHLEHVPSLGLRPPIGGHLRSFHAGGAQRTAAYLGNVWRPAPAEARRTW</sequence>